<dbReference type="RefSeq" id="XP_018987148.1">
    <property type="nucleotide sequence ID" value="XM_019126851.1"/>
</dbReference>
<evidence type="ECO:0000313" key="2">
    <source>
        <dbReference type="Proteomes" id="UP000094336"/>
    </source>
</evidence>
<evidence type="ECO:0000313" key="1">
    <source>
        <dbReference type="EMBL" id="ODQ81820.1"/>
    </source>
</evidence>
<dbReference type="EMBL" id="KV454427">
    <property type="protein sequence ID" value="ODQ81820.1"/>
    <property type="molecule type" value="Genomic_DNA"/>
</dbReference>
<dbReference type="Proteomes" id="UP000094336">
    <property type="component" value="Unassembled WGS sequence"/>
</dbReference>
<protein>
    <submittedName>
        <fullName evidence="1">Uncharacterized protein</fullName>
    </submittedName>
</protein>
<name>A0A1E3QVY2_9ASCO</name>
<keyword evidence="2" id="KW-1185">Reference proteome</keyword>
<reference evidence="2" key="1">
    <citation type="submission" date="2016-05" db="EMBL/GenBank/DDBJ databases">
        <title>Comparative genomics of biotechnologically important yeasts.</title>
        <authorList>
            <consortium name="DOE Joint Genome Institute"/>
            <person name="Riley R."/>
            <person name="Haridas S."/>
            <person name="Wolfe K.H."/>
            <person name="Lopes M.R."/>
            <person name="Hittinger C.T."/>
            <person name="Goker M."/>
            <person name="Salamov A."/>
            <person name="Wisecaver J."/>
            <person name="Long T.M."/>
            <person name="Aerts A.L."/>
            <person name="Barry K."/>
            <person name="Choi C."/>
            <person name="Clum A."/>
            <person name="Coughlan A.Y."/>
            <person name="Deshpande S."/>
            <person name="Douglass A.P."/>
            <person name="Hanson S.J."/>
            <person name="Klenk H.-P."/>
            <person name="Labutti K."/>
            <person name="Lapidus A."/>
            <person name="Lindquist E."/>
            <person name="Lipzen A."/>
            <person name="Meier-Kolthoff J.P."/>
            <person name="Ohm R.A."/>
            <person name="Otillar R.P."/>
            <person name="Pangilinan J."/>
            <person name="Peng Y."/>
            <person name="Rokas A."/>
            <person name="Rosa C.A."/>
            <person name="Scheuner C."/>
            <person name="Sibirny A.A."/>
            <person name="Slot J.C."/>
            <person name="Stielow J.B."/>
            <person name="Sun H."/>
            <person name="Kurtzman C.P."/>
            <person name="Blackwell M."/>
            <person name="Grigoriev I.V."/>
            <person name="Jeffries T.W."/>
        </authorList>
    </citation>
    <scope>NUCLEOTIDE SEQUENCE [LARGE SCALE GENOMIC DNA]</scope>
    <source>
        <strain evidence="2">NRRL Y-12698</strain>
    </source>
</reference>
<sequence>MPLRCVTNCHLPEIMDFNELRLFILRTCKPPHLLKLTTESPLINLPVLDCMWCQSY</sequence>
<gene>
    <name evidence="1" type="ORF">BABINDRAFT_112089</name>
</gene>
<dbReference type="GeneID" id="30144705"/>
<organism evidence="1 2">
    <name type="scientific">Babjeviella inositovora NRRL Y-12698</name>
    <dbReference type="NCBI Taxonomy" id="984486"/>
    <lineage>
        <taxon>Eukaryota</taxon>
        <taxon>Fungi</taxon>
        <taxon>Dikarya</taxon>
        <taxon>Ascomycota</taxon>
        <taxon>Saccharomycotina</taxon>
        <taxon>Pichiomycetes</taxon>
        <taxon>Serinales incertae sedis</taxon>
        <taxon>Babjeviella</taxon>
    </lineage>
</organism>
<proteinExistence type="predicted"/>
<dbReference type="AlphaFoldDB" id="A0A1E3QVY2"/>
<accession>A0A1E3QVY2</accession>